<organism evidence="1 2">
    <name type="scientific">Fibrella rubiginis</name>
    <dbReference type="NCBI Taxonomy" id="2817060"/>
    <lineage>
        <taxon>Bacteria</taxon>
        <taxon>Pseudomonadati</taxon>
        <taxon>Bacteroidota</taxon>
        <taxon>Cytophagia</taxon>
        <taxon>Cytophagales</taxon>
        <taxon>Spirosomataceae</taxon>
        <taxon>Fibrella</taxon>
    </lineage>
</organism>
<reference evidence="1" key="1">
    <citation type="submission" date="2021-03" db="EMBL/GenBank/DDBJ databases">
        <title>Fibrella sp. HMF5335 genome sequencing and assembly.</title>
        <authorList>
            <person name="Kang H."/>
            <person name="Kim H."/>
            <person name="Bae S."/>
            <person name="Joh K."/>
        </authorList>
    </citation>
    <scope>NUCLEOTIDE SEQUENCE</scope>
    <source>
        <strain evidence="1">HMF5335</strain>
    </source>
</reference>
<dbReference type="EMBL" id="JAFMYV010000003">
    <property type="protein sequence ID" value="MBO0936461.1"/>
    <property type="molecule type" value="Genomic_DNA"/>
</dbReference>
<keyword evidence="2" id="KW-1185">Reference proteome</keyword>
<dbReference type="RefSeq" id="WP_207364023.1">
    <property type="nucleotide sequence ID" value="NZ_JAFMYV010000003.1"/>
</dbReference>
<comment type="caution">
    <text evidence="1">The sequence shown here is derived from an EMBL/GenBank/DDBJ whole genome shotgun (WGS) entry which is preliminary data.</text>
</comment>
<protein>
    <recommendedName>
        <fullName evidence="3">Lipocalin-like domain-containing protein</fullName>
    </recommendedName>
</protein>
<evidence type="ECO:0000313" key="1">
    <source>
        <dbReference type="EMBL" id="MBO0936461.1"/>
    </source>
</evidence>
<evidence type="ECO:0008006" key="3">
    <source>
        <dbReference type="Google" id="ProtNLM"/>
    </source>
</evidence>
<gene>
    <name evidence="1" type="ORF">J2I47_07870</name>
</gene>
<evidence type="ECO:0000313" key="2">
    <source>
        <dbReference type="Proteomes" id="UP000664034"/>
    </source>
</evidence>
<dbReference type="PROSITE" id="PS51257">
    <property type="entry name" value="PROKAR_LIPOPROTEIN"/>
    <property type="match status" value="1"/>
</dbReference>
<sequence>MKTRLIILLYLSVSACLPKKKAGNDPEPQLAGTYQISRFVSDGVTLIPRSGVSGQVLVVKDSDTKLSISFTVTNNGKTTSTAAQAVTISKANGTSYTLVDNGASIGSIDGMRLSLDYSDNTSSLSLSAAK</sequence>
<dbReference type="AlphaFoldDB" id="A0A939K4R2"/>
<proteinExistence type="predicted"/>
<name>A0A939K4R2_9BACT</name>
<dbReference type="Proteomes" id="UP000664034">
    <property type="component" value="Unassembled WGS sequence"/>
</dbReference>
<accession>A0A939K4R2</accession>